<evidence type="ECO:0000313" key="5">
    <source>
        <dbReference type="EMBL" id="OUS10454.1"/>
    </source>
</evidence>
<feature type="domain" description="Type I restriction modification DNA specificity" evidence="4">
    <location>
        <begin position="220"/>
        <end position="392"/>
    </location>
</feature>
<keyword evidence="3" id="KW-0238">DNA-binding</keyword>
<dbReference type="RefSeq" id="WP_303687872.1">
    <property type="nucleotide sequence ID" value="NZ_CAJXYO010000006.1"/>
</dbReference>
<proteinExistence type="inferred from homology"/>
<accession>A0A1Z8AJD9</accession>
<dbReference type="GO" id="GO:0009307">
    <property type="term" value="P:DNA restriction-modification system"/>
    <property type="evidence" value="ECO:0007669"/>
    <property type="project" value="UniProtKB-KW"/>
</dbReference>
<evidence type="ECO:0000256" key="3">
    <source>
        <dbReference type="ARBA" id="ARBA00023125"/>
    </source>
</evidence>
<sequence>MEKQLIPILRFPDFQGKWEKVIISQIANKITDGTHDTPKPIKEGIPFLTAIHVKDGKIDFDNCYYLSEEEHNKIFKRCNPEYGDLLMVNIGAGTATSAMVNVNYEFSLKNVALIKPNKTKIYPSFFAQVQRKNSDRLRHQISSGGAQPFLSLKAIGKLKLNIPSFPEQQKIASFLSDIDDKITKLTKKKTLLEQYKKGIMQKIFNQELRFKDDNGNEFPKWSKNKIGNVFSSFKGKGIPKGDVISGGVNKCVLYGELYTTYNEVINKVVSSTNSEDGLKSQKGDLLIPSSTTTTGIDLANVTALNFDDVLLGGDIIVMRGKKEINNIFYAYYLSNYKKHQIASRAQGITIVHIYFNSIKDLEIDIPVIEEQTKVANFLSDIDVKIEALNTKIENSKAFKKGLLQKMFV</sequence>
<reference evidence="6" key="1">
    <citation type="journal article" date="2017" name="Proc. Natl. Acad. Sci. U.S.A.">
        <title>Simulation of Deepwater Horizon oil plume reveals substrate specialization within a complex community of hydrocarbon-degraders.</title>
        <authorList>
            <person name="Hu P."/>
            <person name="Dubinsky E.A."/>
            <person name="Probst A.J."/>
            <person name="Wang J."/>
            <person name="Sieber C.M.K."/>
            <person name="Tom L.M."/>
            <person name="Gardinali P."/>
            <person name="Banfield J.F."/>
            <person name="Atlas R.M."/>
            <person name="Andersen G.L."/>
        </authorList>
    </citation>
    <scope>NUCLEOTIDE SEQUENCE [LARGE SCALE GENOMIC DNA]</scope>
</reference>
<protein>
    <recommendedName>
        <fullName evidence="4">Type I restriction modification DNA specificity domain-containing protein</fullName>
    </recommendedName>
</protein>
<dbReference type="Gene3D" id="1.10.287.1120">
    <property type="entry name" value="Bipartite methylase S protein"/>
    <property type="match status" value="1"/>
</dbReference>
<evidence type="ECO:0000259" key="4">
    <source>
        <dbReference type="Pfam" id="PF01420"/>
    </source>
</evidence>
<dbReference type="EMBL" id="MAAX01000196">
    <property type="protein sequence ID" value="OUS10454.1"/>
    <property type="molecule type" value="Genomic_DNA"/>
</dbReference>
<organism evidence="5 6">
    <name type="scientific">Nonlabens dokdonensis</name>
    <dbReference type="NCBI Taxonomy" id="328515"/>
    <lineage>
        <taxon>Bacteria</taxon>
        <taxon>Pseudomonadati</taxon>
        <taxon>Bacteroidota</taxon>
        <taxon>Flavobacteriia</taxon>
        <taxon>Flavobacteriales</taxon>
        <taxon>Flavobacteriaceae</taxon>
        <taxon>Nonlabens</taxon>
    </lineage>
</organism>
<dbReference type="PANTHER" id="PTHR30408">
    <property type="entry name" value="TYPE-1 RESTRICTION ENZYME ECOKI SPECIFICITY PROTEIN"/>
    <property type="match status" value="1"/>
</dbReference>
<gene>
    <name evidence="5" type="ORF">A9Q93_12940</name>
</gene>
<dbReference type="Gene3D" id="3.90.220.20">
    <property type="entry name" value="DNA methylase specificity domains"/>
    <property type="match status" value="2"/>
</dbReference>
<dbReference type="InterPro" id="IPR052021">
    <property type="entry name" value="Type-I_RS_S_subunit"/>
</dbReference>
<dbReference type="PANTHER" id="PTHR30408:SF12">
    <property type="entry name" value="TYPE I RESTRICTION ENZYME MJAVIII SPECIFICITY SUBUNIT"/>
    <property type="match status" value="1"/>
</dbReference>
<name>A0A1Z8AJD9_9FLAO</name>
<dbReference type="GO" id="GO:0003677">
    <property type="term" value="F:DNA binding"/>
    <property type="evidence" value="ECO:0007669"/>
    <property type="project" value="UniProtKB-KW"/>
</dbReference>
<feature type="domain" description="Type I restriction modification DNA specificity" evidence="4">
    <location>
        <begin position="17"/>
        <end position="190"/>
    </location>
</feature>
<evidence type="ECO:0000256" key="1">
    <source>
        <dbReference type="ARBA" id="ARBA00010923"/>
    </source>
</evidence>
<keyword evidence="2" id="KW-0680">Restriction system</keyword>
<comment type="similarity">
    <text evidence="1">Belongs to the type-I restriction system S methylase family.</text>
</comment>
<dbReference type="InterPro" id="IPR000055">
    <property type="entry name" value="Restrct_endonuc_typeI_TRD"/>
</dbReference>
<dbReference type="InterPro" id="IPR044946">
    <property type="entry name" value="Restrct_endonuc_typeI_TRD_sf"/>
</dbReference>
<dbReference type="AlphaFoldDB" id="A0A1Z8AJD9"/>
<evidence type="ECO:0000313" key="6">
    <source>
        <dbReference type="Proteomes" id="UP000196102"/>
    </source>
</evidence>
<dbReference type="SUPFAM" id="SSF116734">
    <property type="entry name" value="DNA methylase specificity domain"/>
    <property type="match status" value="2"/>
</dbReference>
<comment type="caution">
    <text evidence="5">The sequence shown here is derived from an EMBL/GenBank/DDBJ whole genome shotgun (WGS) entry which is preliminary data.</text>
</comment>
<dbReference type="Pfam" id="PF01420">
    <property type="entry name" value="Methylase_S"/>
    <property type="match status" value="2"/>
</dbReference>
<dbReference type="CDD" id="cd17246">
    <property type="entry name" value="RMtype1_S_SonII-TRD2-CR2_like"/>
    <property type="match status" value="1"/>
</dbReference>
<evidence type="ECO:0000256" key="2">
    <source>
        <dbReference type="ARBA" id="ARBA00022747"/>
    </source>
</evidence>
<dbReference type="Proteomes" id="UP000196102">
    <property type="component" value="Unassembled WGS sequence"/>
</dbReference>